<keyword evidence="2" id="KW-0472">Membrane</keyword>
<dbReference type="EMBL" id="JATN01000322">
    <property type="protein sequence ID" value="EUC55159.1"/>
    <property type="molecule type" value="Genomic_DNA"/>
</dbReference>
<dbReference type="Pfam" id="PF20153">
    <property type="entry name" value="DUF6535"/>
    <property type="match status" value="1"/>
</dbReference>
<reference evidence="5" key="1">
    <citation type="journal article" date="2014" name="Genome Announc.">
        <title>Draft genome sequence of the plant-pathogenic soil fungus Rhizoctonia solani anastomosis group 3 strain Rhs1AP.</title>
        <authorList>
            <person name="Cubeta M.A."/>
            <person name="Thomas E."/>
            <person name="Dean R.A."/>
            <person name="Jabaji S."/>
            <person name="Neate S.M."/>
            <person name="Tavantzis S."/>
            <person name="Toda T."/>
            <person name="Vilgalys R."/>
            <person name="Bharathan N."/>
            <person name="Fedorova-Abrams N."/>
            <person name="Pakala S.B."/>
            <person name="Pakala S.M."/>
            <person name="Zafar N."/>
            <person name="Joardar V."/>
            <person name="Losada L."/>
            <person name="Nierman W.C."/>
        </authorList>
    </citation>
    <scope>NUCLEOTIDE SEQUENCE [LARGE SCALE GENOMIC DNA]</scope>
    <source>
        <strain evidence="5">AG-3</strain>
    </source>
</reference>
<dbReference type="Proteomes" id="UP000030108">
    <property type="component" value="Unassembled WGS sequence"/>
</dbReference>
<dbReference type="AlphaFoldDB" id="X8J0Z2"/>
<sequence>MVWVSQHWHLSRYAPCASRKPRTITNPAEKCQIVEPQEFDKPGEELGKDARVWELYVRETSQEDREFIDGWNRTTDVTLSEYYFLLFLIETSKSLRQYPANEVLGHPDATSLMTNGTQAAQDVNPITNALGPSRAIVVINALWFLSLILSVAVSFVAMLSKEWFFGFMRDRTGSPAAQARRRQLRWEKFQQWRVEEALAALPAVIHIALRRPFYTFRLHLVIDGPLVLFSGGLCVFLWELNSPAVAIPVTIVVALMITFCVFFTIIGPALDNFCPYGTTTFRMYNTLLRKDPQAIPDELCQDDAAKILHSMIKSRNPQFVDLAVQSLSAAKDTGIPVGLLEEWDAWTLVWSRFQSLLPYNLQFDNTASLYARAFLALEELNYNGVDRRNIQPEKACLLLWAMQGYVRQRDQHRIIQAGMRQEALQLGRVVVHHCLEALKHSSQPQNSNGPRDNHPEPIHHGNLGLIEHVTSLLERPDILGCNDAYGDICLGFTALLCCSPSYCPPSTLFPFIKRSMNAQPPGLKYTPEFALALGAYAFSRYDYPYLSDSIQTQKHILRVERALSVVWHYVSGAGGYPEELAVLGLRYLEAHLDGEDRRDVSRALNRYSRPTNSLRPETGIHTLPPAFVVYNRLLNSSRII</sequence>
<keyword evidence="2" id="KW-1133">Transmembrane helix</keyword>
<gene>
    <name evidence="4" type="ORF">RSOL_094370</name>
</gene>
<feature type="compositionally biased region" description="Polar residues" evidence="1">
    <location>
        <begin position="441"/>
        <end position="450"/>
    </location>
</feature>
<evidence type="ECO:0000313" key="5">
    <source>
        <dbReference type="Proteomes" id="UP000030108"/>
    </source>
</evidence>
<feature type="transmembrane region" description="Helical" evidence="2">
    <location>
        <begin position="220"/>
        <end position="238"/>
    </location>
</feature>
<name>X8J0Z2_9AGAM</name>
<dbReference type="InterPro" id="IPR045338">
    <property type="entry name" value="DUF6535"/>
</dbReference>
<comment type="caution">
    <text evidence="4">The sequence shown here is derived from an EMBL/GenBank/DDBJ whole genome shotgun (WGS) entry which is preliminary data.</text>
</comment>
<accession>X8J0Z2</accession>
<keyword evidence="2 4" id="KW-0812">Transmembrane</keyword>
<dbReference type="OrthoDB" id="3219854at2759"/>
<evidence type="ECO:0000256" key="2">
    <source>
        <dbReference type="SAM" id="Phobius"/>
    </source>
</evidence>
<evidence type="ECO:0000313" key="4">
    <source>
        <dbReference type="EMBL" id="EUC55159.1"/>
    </source>
</evidence>
<organism evidence="4 5">
    <name type="scientific">Rhizoctonia solani AG-3 Rhs1AP</name>
    <dbReference type="NCBI Taxonomy" id="1086054"/>
    <lineage>
        <taxon>Eukaryota</taxon>
        <taxon>Fungi</taxon>
        <taxon>Dikarya</taxon>
        <taxon>Basidiomycota</taxon>
        <taxon>Agaricomycotina</taxon>
        <taxon>Agaricomycetes</taxon>
        <taxon>Cantharellales</taxon>
        <taxon>Ceratobasidiaceae</taxon>
        <taxon>Rhizoctonia</taxon>
    </lineage>
</organism>
<evidence type="ECO:0000256" key="1">
    <source>
        <dbReference type="SAM" id="MobiDB-lite"/>
    </source>
</evidence>
<feature type="transmembrane region" description="Helical" evidence="2">
    <location>
        <begin position="244"/>
        <end position="266"/>
    </location>
</feature>
<protein>
    <submittedName>
        <fullName evidence="4">Transmembrane protein, putative</fullName>
    </submittedName>
</protein>
<feature type="region of interest" description="Disordered" evidence="1">
    <location>
        <begin position="441"/>
        <end position="460"/>
    </location>
</feature>
<feature type="domain" description="DUF6535" evidence="3">
    <location>
        <begin position="53"/>
        <end position="209"/>
    </location>
</feature>
<proteinExistence type="predicted"/>
<feature type="transmembrane region" description="Helical" evidence="2">
    <location>
        <begin position="135"/>
        <end position="159"/>
    </location>
</feature>
<evidence type="ECO:0000259" key="3">
    <source>
        <dbReference type="Pfam" id="PF20153"/>
    </source>
</evidence>